<protein>
    <submittedName>
        <fullName evidence="2">Uncharacterized protein</fullName>
    </submittedName>
</protein>
<comment type="caution">
    <text evidence="2">The sequence shown here is derived from an EMBL/GenBank/DDBJ whole genome shotgun (WGS) entry which is preliminary data.</text>
</comment>
<evidence type="ECO:0000256" key="1">
    <source>
        <dbReference type="SAM" id="MobiDB-lite"/>
    </source>
</evidence>
<reference evidence="2" key="1">
    <citation type="journal article" date="2023" name="Science">
        <title>Genome structures resolve the early diversification of teleost fishes.</title>
        <authorList>
            <person name="Parey E."/>
            <person name="Louis A."/>
            <person name="Montfort J."/>
            <person name="Bouchez O."/>
            <person name="Roques C."/>
            <person name="Iampietro C."/>
            <person name="Lluch J."/>
            <person name="Castinel A."/>
            <person name="Donnadieu C."/>
            <person name="Desvignes T."/>
            <person name="Floi Bucao C."/>
            <person name="Jouanno E."/>
            <person name="Wen M."/>
            <person name="Mejri S."/>
            <person name="Dirks R."/>
            <person name="Jansen H."/>
            <person name="Henkel C."/>
            <person name="Chen W.J."/>
            <person name="Zahm M."/>
            <person name="Cabau C."/>
            <person name="Klopp C."/>
            <person name="Thompson A.W."/>
            <person name="Robinson-Rechavi M."/>
            <person name="Braasch I."/>
            <person name="Lecointre G."/>
            <person name="Bobe J."/>
            <person name="Postlethwait J.H."/>
            <person name="Berthelot C."/>
            <person name="Roest Crollius H."/>
            <person name="Guiguen Y."/>
        </authorList>
    </citation>
    <scope>NUCLEOTIDE SEQUENCE</scope>
    <source>
        <strain evidence="2">WJC10195</strain>
    </source>
</reference>
<keyword evidence="3" id="KW-1185">Reference proteome</keyword>
<proteinExistence type="predicted"/>
<name>A0A9Q1EJ79_SYNKA</name>
<feature type="region of interest" description="Disordered" evidence="1">
    <location>
        <begin position="47"/>
        <end position="70"/>
    </location>
</feature>
<dbReference type="Proteomes" id="UP001152622">
    <property type="component" value="Chromosome 16"/>
</dbReference>
<sequence>MLTCSASFPQPLERMRNSSHGAVCSAAFGNARIFSPLCFTESGFNSDSAQHPAGCSALKQPHEGRPMMHS</sequence>
<organism evidence="2 3">
    <name type="scientific">Synaphobranchus kaupii</name>
    <name type="common">Kaup's arrowtooth eel</name>
    <dbReference type="NCBI Taxonomy" id="118154"/>
    <lineage>
        <taxon>Eukaryota</taxon>
        <taxon>Metazoa</taxon>
        <taxon>Chordata</taxon>
        <taxon>Craniata</taxon>
        <taxon>Vertebrata</taxon>
        <taxon>Euteleostomi</taxon>
        <taxon>Actinopterygii</taxon>
        <taxon>Neopterygii</taxon>
        <taxon>Teleostei</taxon>
        <taxon>Anguilliformes</taxon>
        <taxon>Synaphobranchidae</taxon>
        <taxon>Synaphobranchus</taxon>
    </lineage>
</organism>
<feature type="compositionally biased region" description="Basic and acidic residues" evidence="1">
    <location>
        <begin position="60"/>
        <end position="70"/>
    </location>
</feature>
<dbReference type="AlphaFoldDB" id="A0A9Q1EJ79"/>
<evidence type="ECO:0000313" key="2">
    <source>
        <dbReference type="EMBL" id="KAJ8339787.1"/>
    </source>
</evidence>
<evidence type="ECO:0000313" key="3">
    <source>
        <dbReference type="Proteomes" id="UP001152622"/>
    </source>
</evidence>
<dbReference type="EMBL" id="JAINUF010000016">
    <property type="protein sequence ID" value="KAJ8339787.1"/>
    <property type="molecule type" value="Genomic_DNA"/>
</dbReference>
<gene>
    <name evidence="2" type="ORF">SKAU_G00344200</name>
</gene>
<accession>A0A9Q1EJ79</accession>